<keyword evidence="3" id="KW-1185">Reference proteome</keyword>
<evidence type="ECO:0000313" key="2">
    <source>
        <dbReference type="EMBL" id="KAF9763898.1"/>
    </source>
</evidence>
<accession>A0A9P6GZA9</accession>
<dbReference type="EMBL" id="SBJO01000049">
    <property type="protein sequence ID" value="KAF9763898.1"/>
    <property type="molecule type" value="Genomic_DNA"/>
</dbReference>
<feature type="region of interest" description="Disordered" evidence="1">
    <location>
        <begin position="98"/>
        <end position="138"/>
    </location>
</feature>
<dbReference type="Proteomes" id="UP000740883">
    <property type="component" value="Unassembled WGS sequence"/>
</dbReference>
<protein>
    <submittedName>
        <fullName evidence="2">Uncharacterized protein</fullName>
    </submittedName>
</protein>
<sequence length="337" mass="39383">MAKKTELTQSTTDLNQNNMESFFNENLIEVLKNKQVSTVTKYDLSIKNGEILFITTIEQKIPSSLLEKPVESEEEVVMSDEQKTMSLIDALAKPKIRRRRRKTLDSPLEGESMTQAEEPKKKRQSKKKEVNIKDTQSDERHRNLVELLKNEEDFDLKQITKRLSEGKGSNKKEMLNQSSDDIISATQPVCIKEDVSTQESSLYVSSKEETIQEHIDSLTKMFVKDRLENVKDSEFFVSFNSENIQEKKGEYIFKLEELYRTHNKIKNGTKINFMLVLREIYRYLWFSSAGTSHILFGRLDKPFVEAWQTYLMFLCDLGILVKGENIFYGYFRFRTVN</sequence>
<gene>
    <name evidence="2" type="ORF">NGRA_0968</name>
</gene>
<comment type="caution">
    <text evidence="2">The sequence shown here is derived from an EMBL/GenBank/DDBJ whole genome shotgun (WGS) entry which is preliminary data.</text>
</comment>
<dbReference type="OrthoDB" id="10643908at2759"/>
<name>A0A9P6GZA9_9MICR</name>
<reference evidence="2 3" key="1">
    <citation type="journal article" date="2020" name="Genome Biol. Evol.">
        <title>Comparative genomics of strictly vertically transmitted, feminizing microsporidia endosymbionts of amphipod crustaceans.</title>
        <authorList>
            <person name="Cormier A."/>
            <person name="Chebbi M.A."/>
            <person name="Giraud I."/>
            <person name="Wattier R."/>
            <person name="Teixeira M."/>
            <person name="Gilbert C."/>
            <person name="Rigaud T."/>
            <person name="Cordaux R."/>
        </authorList>
    </citation>
    <scope>NUCLEOTIDE SEQUENCE [LARGE SCALE GENOMIC DNA]</scope>
    <source>
        <strain evidence="2 3">Ou3-Ou53</strain>
    </source>
</reference>
<feature type="compositionally biased region" description="Basic and acidic residues" evidence="1">
    <location>
        <begin position="127"/>
        <end position="138"/>
    </location>
</feature>
<evidence type="ECO:0000256" key="1">
    <source>
        <dbReference type="SAM" id="MobiDB-lite"/>
    </source>
</evidence>
<dbReference type="AlphaFoldDB" id="A0A9P6GZA9"/>
<proteinExistence type="predicted"/>
<evidence type="ECO:0000313" key="3">
    <source>
        <dbReference type="Proteomes" id="UP000740883"/>
    </source>
</evidence>
<organism evidence="2 3">
    <name type="scientific">Nosema granulosis</name>
    <dbReference type="NCBI Taxonomy" id="83296"/>
    <lineage>
        <taxon>Eukaryota</taxon>
        <taxon>Fungi</taxon>
        <taxon>Fungi incertae sedis</taxon>
        <taxon>Microsporidia</taxon>
        <taxon>Nosematidae</taxon>
        <taxon>Nosema</taxon>
    </lineage>
</organism>